<proteinExistence type="predicted"/>
<reference evidence="2" key="1">
    <citation type="submission" date="2019-08" db="EMBL/GenBank/DDBJ databases">
        <authorList>
            <person name="Kucharzyk K."/>
            <person name="Murdoch R.W."/>
            <person name="Higgins S."/>
            <person name="Loffler F."/>
        </authorList>
    </citation>
    <scope>NUCLEOTIDE SEQUENCE</scope>
</reference>
<dbReference type="AlphaFoldDB" id="A0A645BCL1"/>
<feature type="compositionally biased region" description="Basic residues" evidence="1">
    <location>
        <begin position="44"/>
        <end position="54"/>
    </location>
</feature>
<dbReference type="EMBL" id="VSSQ01019266">
    <property type="protein sequence ID" value="MPM63185.1"/>
    <property type="molecule type" value="Genomic_DNA"/>
</dbReference>
<evidence type="ECO:0000256" key="1">
    <source>
        <dbReference type="SAM" id="MobiDB-lite"/>
    </source>
</evidence>
<accession>A0A645BCL1</accession>
<gene>
    <name evidence="2" type="ORF">SDC9_110065</name>
</gene>
<feature type="compositionally biased region" description="Basic residues" evidence="1">
    <location>
        <begin position="1"/>
        <end position="12"/>
    </location>
</feature>
<feature type="compositionally biased region" description="Basic and acidic residues" evidence="1">
    <location>
        <begin position="84"/>
        <end position="105"/>
    </location>
</feature>
<name>A0A645BCL1_9ZZZZ</name>
<protein>
    <submittedName>
        <fullName evidence="2">Uncharacterized protein</fullName>
    </submittedName>
</protein>
<organism evidence="2">
    <name type="scientific">bioreactor metagenome</name>
    <dbReference type="NCBI Taxonomy" id="1076179"/>
    <lineage>
        <taxon>unclassified sequences</taxon>
        <taxon>metagenomes</taxon>
        <taxon>ecological metagenomes</taxon>
    </lineage>
</organism>
<feature type="region of interest" description="Disordered" evidence="1">
    <location>
        <begin position="1"/>
        <end position="115"/>
    </location>
</feature>
<comment type="caution">
    <text evidence="2">The sequence shown here is derived from an EMBL/GenBank/DDBJ whole genome shotgun (WGS) entry which is preliminary data.</text>
</comment>
<evidence type="ECO:0000313" key="2">
    <source>
        <dbReference type="EMBL" id="MPM63185.1"/>
    </source>
</evidence>
<sequence length="184" mass="21418">MQKSRLRRRGAPRRPLLPHRTVLQSVLQQAHRRVRRQLREPHAVRRRDHRRHPGGPRQGIPPVGANQRRRDDAPGSRHPYPRGRSSDREIPRGEGNRRPEREQRKRPQRQRQLRPLFLRAGLEEARGEGLQTGPEDSHNRHEHHQGPRFCRVAPGRRSVRFRGPGTVPVRRPRLHEEGEGGPGG</sequence>
<feature type="region of interest" description="Disordered" evidence="1">
    <location>
        <begin position="127"/>
        <end position="184"/>
    </location>
</feature>